<reference evidence="5" key="1">
    <citation type="submission" date="2015-01" db="EMBL/GenBank/DDBJ databases">
        <title>The Genome Sequence of Cryptococcus gattii CA1280.</title>
        <authorList>
            <consortium name="The Broad Institute Genomics Platform"/>
            <person name="Cuomo C."/>
            <person name="Litvintseva A."/>
            <person name="Chen Y."/>
            <person name="Heitman J."/>
            <person name="Sun S."/>
            <person name="Springer D."/>
            <person name="Dromer F."/>
            <person name="Young S."/>
            <person name="Zeng Q."/>
            <person name="Gargeya S."/>
            <person name="Abouelleil A."/>
            <person name="Alvarado L."/>
            <person name="Chapman S.B."/>
            <person name="Gainer-Dewar J."/>
            <person name="Goldberg J."/>
            <person name="Griggs A."/>
            <person name="Gujja S."/>
            <person name="Hansen M."/>
            <person name="Howarth C."/>
            <person name="Imamovic A."/>
            <person name="Larimer J."/>
            <person name="Murphy C."/>
            <person name="Naylor J."/>
            <person name="Pearson M."/>
            <person name="Priest M."/>
            <person name="Roberts A."/>
            <person name="Saif S."/>
            <person name="Shea T."/>
            <person name="Sykes S."/>
            <person name="Wortman J."/>
            <person name="Nusbaum C."/>
            <person name="Birren B."/>
        </authorList>
    </citation>
    <scope>NUCLEOTIDE SEQUENCE [LARGE SCALE GENOMIC DNA]</scope>
    <source>
        <strain evidence="5">CA1280</strain>
    </source>
</reference>
<dbReference type="GO" id="GO:0000390">
    <property type="term" value="P:spliceosomal complex disassembly"/>
    <property type="evidence" value="ECO:0007669"/>
    <property type="project" value="InterPro"/>
</dbReference>
<dbReference type="PANTHER" id="PTHR12214">
    <property type="entry name" value="GC-RICH SEQUENCE DNA-BINDING FACTOR"/>
    <property type="match status" value="1"/>
</dbReference>
<evidence type="ECO:0000256" key="2">
    <source>
        <dbReference type="ARBA" id="ARBA00023242"/>
    </source>
</evidence>
<dbReference type="PANTHER" id="PTHR12214:SF0">
    <property type="entry name" value="LD29489P"/>
    <property type="match status" value="1"/>
</dbReference>
<feature type="region of interest" description="Disordered" evidence="4">
    <location>
        <begin position="473"/>
        <end position="515"/>
    </location>
</feature>
<evidence type="ECO:0000256" key="3">
    <source>
        <dbReference type="SAM" id="Coils"/>
    </source>
</evidence>
<feature type="compositionally biased region" description="Acidic residues" evidence="4">
    <location>
        <begin position="245"/>
        <end position="257"/>
    </location>
</feature>
<gene>
    <name evidence="5" type="ORF">I312_03828</name>
</gene>
<dbReference type="Pfam" id="PF15458">
    <property type="entry name" value="NTR2"/>
    <property type="match status" value="1"/>
</dbReference>
<feature type="compositionally biased region" description="Basic residues" evidence="4">
    <location>
        <begin position="485"/>
        <end position="502"/>
    </location>
</feature>
<feature type="compositionally biased region" description="Polar residues" evidence="4">
    <location>
        <begin position="22"/>
        <end position="39"/>
    </location>
</feature>
<feature type="region of interest" description="Disordered" evidence="4">
    <location>
        <begin position="194"/>
        <end position="262"/>
    </location>
</feature>
<dbReference type="OrthoDB" id="429427at2759"/>
<feature type="compositionally biased region" description="Acidic residues" evidence="4">
    <location>
        <begin position="292"/>
        <end position="302"/>
    </location>
</feature>
<dbReference type="InterPro" id="IPR012890">
    <property type="entry name" value="GCFC2-like"/>
</dbReference>
<organism evidence="5">
    <name type="scientific">Cryptococcus bacillisporus CA1280</name>
    <dbReference type="NCBI Taxonomy" id="1296109"/>
    <lineage>
        <taxon>Eukaryota</taxon>
        <taxon>Fungi</taxon>
        <taxon>Dikarya</taxon>
        <taxon>Basidiomycota</taxon>
        <taxon>Agaricomycotina</taxon>
        <taxon>Tremellomycetes</taxon>
        <taxon>Tremellales</taxon>
        <taxon>Cryptococcaceae</taxon>
        <taxon>Cryptococcus</taxon>
        <taxon>Cryptococcus gattii species complex</taxon>
    </lineage>
</organism>
<feature type="coiled-coil region" evidence="3">
    <location>
        <begin position="367"/>
        <end position="394"/>
    </location>
</feature>
<dbReference type="GO" id="GO:0071008">
    <property type="term" value="C:U2-type post-mRNA release spliceosomal complex"/>
    <property type="evidence" value="ECO:0007669"/>
    <property type="project" value="InterPro"/>
</dbReference>
<evidence type="ECO:0000313" key="5">
    <source>
        <dbReference type="EMBL" id="KIR46934.1"/>
    </source>
</evidence>
<sequence>MFVKRARPRPSLRARDSDLPDTASTLSPLAKSSITANDARNSDDSIEIDSNEGSGSILGRKKGLKKEKTKDRLSKKASTLSFGGTADEDEGMTFKPKKSLLSQQLKLPPTPSTSDTTGTPSTMKTSGVYSREYLSELKAATPTRAPRGVTDTIEDDNAEDSSGLSRLAREKYASNFAQDTTAGIPDAATIAAAKMKRQAAMGGNGPASASAENEEDYISLGSGDGKIAIYDAQQGPHPESRLMREEDEEGEGDEDLADYTGAKDKLFLGKNANKAAARRLRGEIGELIADREAEDEDDEETLEWERAQAQRSGLWAEKEPDKVVKKGYTPAPIPLARPLPTISSAQSRLTKALSDFEITKSHNDHNLDVVVQELADLEKQERELRIEVEKVEGKREYMEEFRRWVEMLGNFLEEKFPRLEEIEADALHIVQERSQSTNKRRADDDSDDLALCMGVAAPKEGEQEVDELGRARDATRVAGASSGVRRSRREQRESRRSKRIARKANTGDDEGYSTDSTLADADAEDYAAAQNRLAHRTYALLDDVKAEDFRDPEKGLAVRFGGWRKRDEEEYINAFGGLALVQAWEFWARGEMVGWEPLRGSAFLDSFRWFHSLHHYCHPRQPHADEDEDLDEEPPLSPEGDLVASMVSTAVVPLLTKIFEAGAYDPYSAPQTRRAVDLTDVVADLTSKDSRKFVALLKAILEVFHSHLLELSLAITAVTAPDAIPPPAFNPTSRSALSRFIHRRIKLLKNILMWKREAPQEVRGLVVRLVGEILRPVLSRTWESGGKELAQDVLSVATGSLSPDLVGFLQQGPSSRW</sequence>
<dbReference type="AlphaFoldDB" id="A0A0D0VKE1"/>
<dbReference type="InterPro" id="IPR028211">
    <property type="entry name" value="Ntr2"/>
</dbReference>
<proteinExistence type="predicted"/>
<evidence type="ECO:0000256" key="1">
    <source>
        <dbReference type="ARBA" id="ARBA00004123"/>
    </source>
</evidence>
<dbReference type="EMBL" id="KN847982">
    <property type="protein sequence ID" value="KIR46934.1"/>
    <property type="molecule type" value="Genomic_DNA"/>
</dbReference>
<feature type="compositionally biased region" description="Basic residues" evidence="4">
    <location>
        <begin position="1"/>
        <end position="12"/>
    </location>
</feature>
<feature type="compositionally biased region" description="Low complexity" evidence="4">
    <location>
        <begin position="99"/>
        <end position="126"/>
    </location>
</feature>
<accession>A0A0D0VKE1</accession>
<evidence type="ECO:0000256" key="4">
    <source>
        <dbReference type="SAM" id="MobiDB-lite"/>
    </source>
</evidence>
<name>A0A0D0VKE1_CRYGA</name>
<keyword evidence="2" id="KW-0539">Nucleus</keyword>
<keyword evidence="3" id="KW-0175">Coiled coil</keyword>
<dbReference type="GO" id="GO:0003677">
    <property type="term" value="F:DNA binding"/>
    <property type="evidence" value="ECO:0007669"/>
    <property type="project" value="UniProtKB-KW"/>
</dbReference>
<dbReference type="HOGENOM" id="CLU_020074_0_0_1"/>
<feature type="region of interest" description="Disordered" evidence="4">
    <location>
        <begin position="289"/>
        <end position="313"/>
    </location>
</feature>
<protein>
    <submittedName>
        <fullName evidence="5">GC-rich sequence DNA-binding factor</fullName>
    </submittedName>
</protein>
<keyword evidence="5" id="KW-0238">DNA-binding</keyword>
<feature type="region of interest" description="Disordered" evidence="4">
    <location>
        <begin position="1"/>
        <end position="166"/>
    </location>
</feature>
<comment type="subcellular location">
    <subcellularLocation>
        <location evidence="1">Nucleus</location>
    </subcellularLocation>
</comment>